<organism evidence="2 3">
    <name type="scientific">Oryza sativa subsp. japonica</name>
    <name type="common">Rice</name>
    <dbReference type="NCBI Taxonomy" id="39947"/>
    <lineage>
        <taxon>Eukaryota</taxon>
        <taxon>Viridiplantae</taxon>
        <taxon>Streptophyta</taxon>
        <taxon>Embryophyta</taxon>
        <taxon>Tracheophyta</taxon>
        <taxon>Spermatophyta</taxon>
        <taxon>Magnoliopsida</taxon>
        <taxon>Liliopsida</taxon>
        <taxon>Poales</taxon>
        <taxon>Poaceae</taxon>
        <taxon>BOP clade</taxon>
        <taxon>Oryzoideae</taxon>
        <taxon>Oryzeae</taxon>
        <taxon>Oryzinae</taxon>
        <taxon>Oryza</taxon>
        <taxon>Oryza sativa</taxon>
    </lineage>
</organism>
<feature type="compositionally biased region" description="Basic and acidic residues" evidence="1">
    <location>
        <begin position="229"/>
        <end position="243"/>
    </location>
</feature>
<feature type="compositionally biased region" description="Gly residues" evidence="1">
    <location>
        <begin position="1"/>
        <end position="23"/>
    </location>
</feature>
<name>Q69K14_ORYSJ</name>
<dbReference type="EMBL" id="AP006061">
    <property type="protein sequence ID" value="BAD36687.1"/>
    <property type="molecule type" value="Genomic_DNA"/>
</dbReference>
<feature type="compositionally biased region" description="Basic residues" evidence="1">
    <location>
        <begin position="192"/>
        <end position="205"/>
    </location>
</feature>
<evidence type="ECO:0000256" key="1">
    <source>
        <dbReference type="SAM" id="MobiDB-lite"/>
    </source>
</evidence>
<feature type="region of interest" description="Disordered" evidence="1">
    <location>
        <begin position="1"/>
        <end position="243"/>
    </location>
</feature>
<reference evidence="3" key="1">
    <citation type="journal article" date="2005" name="Nature">
        <title>The map-based sequence of the rice genome.</title>
        <authorList>
            <consortium name="International rice genome sequencing project (IRGSP)"/>
            <person name="Matsumoto T."/>
            <person name="Wu J."/>
            <person name="Kanamori H."/>
            <person name="Katayose Y."/>
            <person name="Fujisawa M."/>
            <person name="Namiki N."/>
            <person name="Mizuno H."/>
            <person name="Yamamoto K."/>
            <person name="Antonio B.A."/>
            <person name="Baba T."/>
            <person name="Sakata K."/>
            <person name="Nagamura Y."/>
            <person name="Aoki H."/>
            <person name="Arikawa K."/>
            <person name="Arita K."/>
            <person name="Bito T."/>
            <person name="Chiden Y."/>
            <person name="Fujitsuka N."/>
            <person name="Fukunaka R."/>
            <person name="Hamada M."/>
            <person name="Harada C."/>
            <person name="Hayashi A."/>
            <person name="Hijishita S."/>
            <person name="Honda M."/>
            <person name="Hosokawa S."/>
            <person name="Ichikawa Y."/>
            <person name="Idonuma A."/>
            <person name="Iijima M."/>
            <person name="Ikeda M."/>
            <person name="Ikeno M."/>
            <person name="Ito K."/>
            <person name="Ito S."/>
            <person name="Ito T."/>
            <person name="Ito Y."/>
            <person name="Ito Y."/>
            <person name="Iwabuchi A."/>
            <person name="Kamiya K."/>
            <person name="Karasawa W."/>
            <person name="Kurita K."/>
            <person name="Katagiri S."/>
            <person name="Kikuta A."/>
            <person name="Kobayashi H."/>
            <person name="Kobayashi N."/>
            <person name="Machita K."/>
            <person name="Maehara T."/>
            <person name="Masukawa M."/>
            <person name="Mizubayashi T."/>
            <person name="Mukai Y."/>
            <person name="Nagasaki H."/>
            <person name="Nagata Y."/>
            <person name="Naito S."/>
            <person name="Nakashima M."/>
            <person name="Nakama Y."/>
            <person name="Nakamichi Y."/>
            <person name="Nakamura M."/>
            <person name="Meguro A."/>
            <person name="Negishi M."/>
            <person name="Ohta I."/>
            <person name="Ohta T."/>
            <person name="Okamoto M."/>
            <person name="Ono N."/>
            <person name="Saji S."/>
            <person name="Sakaguchi M."/>
            <person name="Sakai K."/>
            <person name="Shibata M."/>
            <person name="Shimokawa T."/>
            <person name="Song J."/>
            <person name="Takazaki Y."/>
            <person name="Terasawa K."/>
            <person name="Tsugane M."/>
            <person name="Tsuji K."/>
            <person name="Ueda S."/>
            <person name="Waki K."/>
            <person name="Yamagata H."/>
            <person name="Yamamoto M."/>
            <person name="Yamamoto S."/>
            <person name="Yamane H."/>
            <person name="Yoshiki S."/>
            <person name="Yoshihara R."/>
            <person name="Yukawa K."/>
            <person name="Zhong H."/>
            <person name="Yano M."/>
            <person name="Yuan Q."/>
            <person name="Ouyang S."/>
            <person name="Liu J."/>
            <person name="Jones K.M."/>
            <person name="Gansberger K."/>
            <person name="Moffat K."/>
            <person name="Hill J."/>
            <person name="Bera J."/>
            <person name="Fadrosh D."/>
            <person name="Jin S."/>
            <person name="Johri S."/>
            <person name="Kim M."/>
            <person name="Overton L."/>
            <person name="Reardon M."/>
            <person name="Tsitrin T."/>
            <person name="Vuong H."/>
            <person name="Weaver B."/>
            <person name="Ciecko A."/>
            <person name="Tallon L."/>
            <person name="Jackson J."/>
            <person name="Pai G."/>
            <person name="Aken S.V."/>
            <person name="Utterback T."/>
            <person name="Reidmuller S."/>
            <person name="Feldblyum T."/>
            <person name="Hsiao J."/>
            <person name="Zismann V."/>
            <person name="Iobst S."/>
            <person name="de Vazeille A.R."/>
            <person name="Buell C.R."/>
            <person name="Ying K."/>
            <person name="Li Y."/>
            <person name="Lu T."/>
            <person name="Huang Y."/>
            <person name="Zhao Q."/>
            <person name="Feng Q."/>
            <person name="Zhang L."/>
            <person name="Zhu J."/>
            <person name="Weng Q."/>
            <person name="Mu J."/>
            <person name="Lu Y."/>
            <person name="Fan D."/>
            <person name="Liu Y."/>
            <person name="Guan J."/>
            <person name="Zhang Y."/>
            <person name="Yu S."/>
            <person name="Liu X."/>
            <person name="Zhang Y."/>
            <person name="Hong G."/>
            <person name="Han B."/>
            <person name="Choisne N."/>
            <person name="Demange N."/>
            <person name="Orjeda G."/>
            <person name="Samain S."/>
            <person name="Cattolico L."/>
            <person name="Pelletier E."/>
            <person name="Couloux A."/>
            <person name="Segurens B."/>
            <person name="Wincker P."/>
            <person name="D'Hont A."/>
            <person name="Scarpelli C."/>
            <person name="Weissenbach J."/>
            <person name="Salanoubat M."/>
            <person name="Quetier F."/>
            <person name="Yu Y."/>
            <person name="Kim H.R."/>
            <person name="Rambo T."/>
            <person name="Currie J."/>
            <person name="Collura K."/>
            <person name="Luo M."/>
            <person name="Yang T."/>
            <person name="Ammiraju J.S.S."/>
            <person name="Engler F."/>
            <person name="Soderlund C."/>
            <person name="Wing R.A."/>
            <person name="Palmer L.E."/>
            <person name="de la Bastide M."/>
            <person name="Spiegel L."/>
            <person name="Nascimento L."/>
            <person name="Zutavern T."/>
            <person name="O'Shaughnessy A."/>
            <person name="Dike S."/>
            <person name="Dedhia N."/>
            <person name="Preston R."/>
            <person name="Balija V."/>
            <person name="McCombie W.R."/>
            <person name="Chow T."/>
            <person name="Chen H."/>
            <person name="Chung M."/>
            <person name="Chen C."/>
            <person name="Shaw J."/>
            <person name="Wu H."/>
            <person name="Hsiao K."/>
            <person name="Chao Y."/>
            <person name="Chu M."/>
            <person name="Cheng C."/>
            <person name="Hour A."/>
            <person name="Lee P."/>
            <person name="Lin S."/>
            <person name="Lin Y."/>
            <person name="Liou J."/>
            <person name="Liu S."/>
            <person name="Hsing Y."/>
            <person name="Raghuvanshi S."/>
            <person name="Mohanty A."/>
            <person name="Bharti A.K."/>
            <person name="Gaur A."/>
            <person name="Gupta V."/>
            <person name="Kumar D."/>
            <person name="Ravi V."/>
            <person name="Vij S."/>
            <person name="Kapur A."/>
            <person name="Khurana P."/>
            <person name="Khurana P."/>
            <person name="Khurana J.P."/>
            <person name="Tyagi A.K."/>
            <person name="Gaikwad K."/>
            <person name="Singh A."/>
            <person name="Dalal V."/>
            <person name="Srivastava S."/>
            <person name="Dixit A."/>
            <person name="Pal A.K."/>
            <person name="Ghazi I.A."/>
            <person name="Yadav M."/>
            <person name="Pandit A."/>
            <person name="Bhargava A."/>
            <person name="Sureshbabu K."/>
            <person name="Batra K."/>
            <person name="Sharma T.R."/>
            <person name="Mohapatra T."/>
            <person name="Singh N.K."/>
            <person name="Messing J."/>
            <person name="Nelson A.B."/>
            <person name="Fuks G."/>
            <person name="Kavchok S."/>
            <person name="Keizer G."/>
            <person name="Linton E."/>
            <person name="Llaca V."/>
            <person name="Song R."/>
            <person name="Tanyolac B."/>
            <person name="Young S."/>
            <person name="Ho-Il K."/>
            <person name="Hahn J.H."/>
            <person name="Sangsakoo G."/>
            <person name="Vanavichit A."/>
            <person name="de Mattos Luiz.A.T."/>
            <person name="Zimmer P.D."/>
            <person name="Malone G."/>
            <person name="Dellagostin O."/>
            <person name="de Oliveira A.C."/>
            <person name="Bevan M."/>
            <person name="Bancroft I."/>
            <person name="Minx P."/>
            <person name="Cordum H."/>
            <person name="Wilson R."/>
            <person name="Cheng Z."/>
            <person name="Jin W."/>
            <person name="Jiang J."/>
            <person name="Leong S.A."/>
            <person name="Iwama H."/>
            <person name="Gojobori T."/>
            <person name="Itoh T."/>
            <person name="Niimura Y."/>
            <person name="Fujii Y."/>
            <person name="Habara T."/>
            <person name="Sakai H."/>
            <person name="Sato Y."/>
            <person name="Wilson G."/>
            <person name="Kumar K."/>
            <person name="McCouch S."/>
            <person name="Juretic N."/>
            <person name="Hoen D."/>
            <person name="Wright S."/>
            <person name="Bruskiewich R."/>
            <person name="Bureau T."/>
            <person name="Miyao A."/>
            <person name="Hirochika H."/>
            <person name="Nishikawa T."/>
            <person name="Kadowaki K."/>
            <person name="Sugiura M."/>
            <person name="Burr B."/>
            <person name="Sasaki T."/>
        </authorList>
    </citation>
    <scope>NUCLEOTIDE SEQUENCE [LARGE SCALE GENOMIC DNA]</scope>
    <source>
        <strain evidence="3">cv. Nipponbare</strain>
    </source>
</reference>
<feature type="compositionally biased region" description="Low complexity" evidence="1">
    <location>
        <begin position="66"/>
        <end position="77"/>
    </location>
</feature>
<gene>
    <name evidence="2" type="primary">P0414D03.17</name>
</gene>
<evidence type="ECO:0000313" key="2">
    <source>
        <dbReference type="EMBL" id="BAD36687.1"/>
    </source>
</evidence>
<dbReference type="Proteomes" id="UP000000763">
    <property type="component" value="Chromosome 9"/>
</dbReference>
<accession>Q69K14</accession>
<sequence>MARRGGGSSGGGARPEMGGGGGARDQPGYTNDNVDIQIHREHHSTGILDGTDEAYSSGKPSSDTYPSSGRPSQGPPRSITPTLAWMRRLEESYTTSPAVAHAGLWADVSEGRGADRRGPPVSDREREKGVAARGPTGQWHGEKEGRRRHVAAEPTAPIYPRVDRTATGTSRPGRAGAARDSGDHGAGGAALTRRRRACGSGARRRPKEERKGKRREGMPHRGWPARRKAMADGDGKPREDGVG</sequence>
<protein>
    <submittedName>
        <fullName evidence="2">Uncharacterized protein</fullName>
    </submittedName>
</protein>
<evidence type="ECO:0000313" key="3">
    <source>
        <dbReference type="Proteomes" id="UP000000763"/>
    </source>
</evidence>
<proteinExistence type="predicted"/>
<feature type="compositionally biased region" description="Basic and acidic residues" evidence="1">
    <location>
        <begin position="206"/>
        <end position="219"/>
    </location>
</feature>
<feature type="compositionally biased region" description="Basic and acidic residues" evidence="1">
    <location>
        <begin position="109"/>
        <end position="130"/>
    </location>
</feature>
<dbReference type="AlphaFoldDB" id="Q69K14"/>
<reference evidence="3" key="2">
    <citation type="journal article" date="2008" name="Nucleic Acids Res.">
        <title>The rice annotation project database (RAP-DB): 2008 update.</title>
        <authorList>
            <consortium name="The rice annotation project (RAP)"/>
        </authorList>
    </citation>
    <scope>GENOME REANNOTATION</scope>
    <source>
        <strain evidence="3">cv. Nipponbare</strain>
    </source>
</reference>